<dbReference type="GO" id="GO:0000977">
    <property type="term" value="F:RNA polymerase II transcription regulatory region sequence-specific DNA binding"/>
    <property type="evidence" value="ECO:0007669"/>
    <property type="project" value="TreeGrafter"/>
</dbReference>
<keyword evidence="3 5" id="KW-0863">Zinc-finger</keyword>
<dbReference type="GO" id="GO:0008270">
    <property type="term" value="F:zinc ion binding"/>
    <property type="evidence" value="ECO:0007669"/>
    <property type="project" value="UniProtKB-KW"/>
</dbReference>
<evidence type="ECO:0000256" key="3">
    <source>
        <dbReference type="ARBA" id="ARBA00022771"/>
    </source>
</evidence>
<proteinExistence type="evidence at transcript level"/>
<dbReference type="InterPro" id="IPR013087">
    <property type="entry name" value="Znf_C2H2_type"/>
</dbReference>
<dbReference type="FunFam" id="3.30.160.60:FF:002343">
    <property type="entry name" value="Zinc finger protein 33A"/>
    <property type="match status" value="1"/>
</dbReference>
<dbReference type="InterPro" id="IPR036236">
    <property type="entry name" value="Znf_C2H2_sf"/>
</dbReference>
<feature type="domain" description="C2H2-type" evidence="6">
    <location>
        <begin position="81"/>
        <end position="108"/>
    </location>
</feature>
<accession>A0A131Y8Z0</accession>
<keyword evidence="1" id="KW-0479">Metal-binding</keyword>
<keyword evidence="4" id="KW-0862">Zinc</keyword>
<dbReference type="GO" id="GO:0005634">
    <property type="term" value="C:nucleus"/>
    <property type="evidence" value="ECO:0007669"/>
    <property type="project" value="TreeGrafter"/>
</dbReference>
<evidence type="ECO:0000256" key="4">
    <source>
        <dbReference type="ARBA" id="ARBA00022833"/>
    </source>
</evidence>
<dbReference type="GO" id="GO:0000981">
    <property type="term" value="F:DNA-binding transcription factor activity, RNA polymerase II-specific"/>
    <property type="evidence" value="ECO:0007669"/>
    <property type="project" value="TreeGrafter"/>
</dbReference>
<keyword evidence="2" id="KW-0677">Repeat</keyword>
<feature type="domain" description="C2H2-type" evidence="6">
    <location>
        <begin position="53"/>
        <end position="80"/>
    </location>
</feature>
<dbReference type="InterPro" id="IPR050717">
    <property type="entry name" value="C2H2-ZF_Transcription_Reg"/>
</dbReference>
<evidence type="ECO:0000256" key="2">
    <source>
        <dbReference type="ARBA" id="ARBA00022737"/>
    </source>
</evidence>
<organism evidence="7">
    <name type="scientific">Ixodes ricinus</name>
    <name type="common">Common tick</name>
    <name type="synonym">Acarus ricinus</name>
    <dbReference type="NCBI Taxonomy" id="34613"/>
    <lineage>
        <taxon>Eukaryota</taxon>
        <taxon>Metazoa</taxon>
        <taxon>Ecdysozoa</taxon>
        <taxon>Arthropoda</taxon>
        <taxon>Chelicerata</taxon>
        <taxon>Arachnida</taxon>
        <taxon>Acari</taxon>
        <taxon>Parasitiformes</taxon>
        <taxon>Ixodida</taxon>
        <taxon>Ixodoidea</taxon>
        <taxon>Ixodidae</taxon>
        <taxon>Ixodinae</taxon>
        <taxon>Ixodes</taxon>
    </lineage>
</organism>
<evidence type="ECO:0000256" key="1">
    <source>
        <dbReference type="ARBA" id="ARBA00022723"/>
    </source>
</evidence>
<name>A0A131Y8Z0_IXORI</name>
<dbReference type="EMBL" id="GEFM01001220">
    <property type="protein sequence ID" value="JAP74576.1"/>
    <property type="molecule type" value="mRNA"/>
</dbReference>
<dbReference type="AlphaFoldDB" id="A0A131Y8Z0"/>
<evidence type="ECO:0000259" key="6">
    <source>
        <dbReference type="PROSITE" id="PS50157"/>
    </source>
</evidence>
<sequence>TATAEITPPDWIKVGSGDKLGSFGCDGSRGDLSSQTNWWNPHKQKTYRRPDKHRCHFCPYSSYSLHNVRSHERTHTGERPFSCSFCQKTFAHKCHKKSHERIHTGETPFKCETCGKAFKVKSSLHSHRKVHGK</sequence>
<dbReference type="Gene3D" id="3.30.160.60">
    <property type="entry name" value="Classic Zinc Finger"/>
    <property type="match status" value="3"/>
</dbReference>
<dbReference type="PROSITE" id="PS50157">
    <property type="entry name" value="ZINC_FINGER_C2H2_2"/>
    <property type="match status" value="3"/>
</dbReference>
<dbReference type="PANTHER" id="PTHR14196:SF12">
    <property type="entry name" value="ZINC FINGER PROTEIN 208-LIKE"/>
    <property type="match status" value="1"/>
</dbReference>
<dbReference type="PANTHER" id="PTHR14196">
    <property type="entry name" value="ODD-SKIPPED - RELATED"/>
    <property type="match status" value="1"/>
</dbReference>
<dbReference type="SMART" id="SM00355">
    <property type="entry name" value="ZnF_C2H2"/>
    <property type="match status" value="3"/>
</dbReference>
<dbReference type="Pfam" id="PF00096">
    <property type="entry name" value="zf-C2H2"/>
    <property type="match status" value="1"/>
</dbReference>
<evidence type="ECO:0000313" key="7">
    <source>
        <dbReference type="EMBL" id="JAP74576.1"/>
    </source>
</evidence>
<evidence type="ECO:0000256" key="5">
    <source>
        <dbReference type="PROSITE-ProRule" id="PRU00042"/>
    </source>
</evidence>
<feature type="domain" description="C2H2-type" evidence="6">
    <location>
        <begin position="109"/>
        <end position="133"/>
    </location>
</feature>
<dbReference type="PROSITE" id="PS00028">
    <property type="entry name" value="ZINC_FINGER_C2H2_1"/>
    <property type="match status" value="2"/>
</dbReference>
<feature type="non-terminal residue" evidence="7">
    <location>
        <position position="1"/>
    </location>
</feature>
<dbReference type="FunFam" id="3.30.160.60:FF:000710">
    <property type="entry name" value="Zinc finger protein 768"/>
    <property type="match status" value="1"/>
</dbReference>
<dbReference type="SUPFAM" id="SSF57667">
    <property type="entry name" value="beta-beta-alpha zinc fingers"/>
    <property type="match status" value="2"/>
</dbReference>
<reference evidence="7" key="1">
    <citation type="submission" date="2016-02" db="EMBL/GenBank/DDBJ databases">
        <title>RNAseq analyses of the midgut from blood- or serum-fed Ixodes ricinus ticks.</title>
        <authorList>
            <person name="Perner J."/>
            <person name="Provaznik J."/>
            <person name="Schrenkova J."/>
            <person name="Urbanova V."/>
            <person name="Ribeiro J.M."/>
            <person name="Kopacek P."/>
        </authorList>
    </citation>
    <scope>NUCLEOTIDE SEQUENCE</scope>
    <source>
        <tissue evidence="7">Gut</tissue>
    </source>
</reference>
<protein>
    <submittedName>
        <fullName evidence="7">Putative transcriptional repressor salm</fullName>
    </submittedName>
</protein>